<protein>
    <recommendedName>
        <fullName evidence="3">CRISPR type III-associated protein domain-containing protein</fullName>
    </recommendedName>
</protein>
<keyword evidence="1" id="KW-0051">Antiviral defense</keyword>
<dbReference type="eggNOG" id="COG1337">
    <property type="taxonomic scope" value="Bacteria"/>
</dbReference>
<dbReference type="OrthoDB" id="5362408at2"/>
<dbReference type="Proteomes" id="UP000009234">
    <property type="component" value="Chromosome"/>
</dbReference>
<gene>
    <name evidence="4" type="ordered locus">Desru_3517</name>
</gene>
<feature type="region of interest" description="Disordered" evidence="2">
    <location>
        <begin position="1"/>
        <end position="23"/>
    </location>
</feature>
<dbReference type="CDD" id="cd09726">
    <property type="entry name" value="RAMP_I_III"/>
    <property type="match status" value="1"/>
</dbReference>
<keyword evidence="5" id="KW-1185">Reference proteome</keyword>
<dbReference type="InterPro" id="IPR023825">
    <property type="entry name" value="CRISPR-assoc_RAMP_BGP1436"/>
</dbReference>
<evidence type="ECO:0000256" key="2">
    <source>
        <dbReference type="SAM" id="MobiDB-lite"/>
    </source>
</evidence>
<dbReference type="AlphaFoldDB" id="F6DMF9"/>
<feature type="domain" description="CRISPR type III-associated protein" evidence="3">
    <location>
        <begin position="74"/>
        <end position="213"/>
    </location>
</feature>
<dbReference type="RefSeq" id="WP_013843466.1">
    <property type="nucleotide sequence ID" value="NC_015589.1"/>
</dbReference>
<evidence type="ECO:0000313" key="4">
    <source>
        <dbReference type="EMBL" id="AEG61720.1"/>
    </source>
</evidence>
<evidence type="ECO:0000256" key="1">
    <source>
        <dbReference type="ARBA" id="ARBA00023118"/>
    </source>
</evidence>
<dbReference type="KEGG" id="dru:Desru_3517"/>
<feature type="region of interest" description="Disordered" evidence="2">
    <location>
        <begin position="676"/>
        <end position="705"/>
    </location>
</feature>
<evidence type="ECO:0000313" key="5">
    <source>
        <dbReference type="Proteomes" id="UP000009234"/>
    </source>
</evidence>
<dbReference type="EMBL" id="CP002780">
    <property type="protein sequence ID" value="AEG61720.1"/>
    <property type="molecule type" value="Genomic_DNA"/>
</dbReference>
<dbReference type="NCBIfam" id="TIGR03986">
    <property type="entry name" value="TIGR03986 family CRISPR-associated RAMP protein"/>
    <property type="match status" value="1"/>
</dbReference>
<reference evidence="5" key="1">
    <citation type="submission" date="2011-05" db="EMBL/GenBank/DDBJ databases">
        <title>Complete sequence of Desulfotomaculum ruminis DSM 2154.</title>
        <authorList>
            <person name="Lucas S."/>
            <person name="Copeland A."/>
            <person name="Lapidus A."/>
            <person name="Cheng J.-F."/>
            <person name="Goodwin L."/>
            <person name="Pitluck S."/>
            <person name="Lu M."/>
            <person name="Detter J.C."/>
            <person name="Han C."/>
            <person name="Tapia R."/>
            <person name="Land M."/>
            <person name="Hauser L."/>
            <person name="Kyrpides N."/>
            <person name="Ivanova N."/>
            <person name="Mikhailova N."/>
            <person name="Pagani I."/>
            <person name="Stams A.J.M."/>
            <person name="Plugge C.M."/>
            <person name="Muyzer G."/>
            <person name="Kuever J."/>
            <person name="Parshina S.N."/>
            <person name="Ivanova A.E."/>
            <person name="Nazina T.N."/>
            <person name="Brambilla E."/>
            <person name="Spring S."/>
            <person name="Klenk H.-P."/>
            <person name="Woyke T."/>
        </authorList>
    </citation>
    <scope>NUCLEOTIDE SEQUENCE [LARGE SCALE GENOMIC DNA]</scope>
    <source>
        <strain evidence="5">ATCC 23193 / DSM 2154 / NCIB 8452 / DL</strain>
    </source>
</reference>
<feature type="compositionally biased region" description="Basic and acidic residues" evidence="2">
    <location>
        <begin position="1"/>
        <end position="12"/>
    </location>
</feature>
<accession>F6DMF9</accession>
<dbReference type="HOGENOM" id="CLU_023344_0_0_9"/>
<proteinExistence type="predicted"/>
<dbReference type="STRING" id="696281.Desru_3517"/>
<reference evidence="4 5" key="2">
    <citation type="journal article" date="2012" name="Stand. Genomic Sci.">
        <title>Complete genome sequence of the sulfate-reducing firmicute Desulfotomaculum ruminis type strain (DL(T)).</title>
        <authorList>
            <person name="Spring S."/>
            <person name="Visser M."/>
            <person name="Lu M."/>
            <person name="Copeland A."/>
            <person name="Lapidus A."/>
            <person name="Lucas S."/>
            <person name="Cheng J.F."/>
            <person name="Han C."/>
            <person name="Tapia R."/>
            <person name="Goodwin L.A."/>
            <person name="Pitluck S."/>
            <person name="Ivanova N."/>
            <person name="Land M."/>
            <person name="Hauser L."/>
            <person name="Larimer F."/>
            <person name="Rohde M."/>
            <person name="Goker M."/>
            <person name="Detter J.C."/>
            <person name="Kyrpides N.C."/>
            <person name="Woyke T."/>
            <person name="Schaap P.J."/>
            <person name="Plugge C.M."/>
            <person name="Muyzer G."/>
            <person name="Kuever J."/>
            <person name="Pereira I.A."/>
            <person name="Parshina S.N."/>
            <person name="Bernier-Latmani R."/>
            <person name="Stams A.J."/>
            <person name="Klenk H.P."/>
        </authorList>
    </citation>
    <scope>NUCLEOTIDE SEQUENCE [LARGE SCALE GENOMIC DNA]</scope>
    <source>
        <strain evidence="5">ATCC 23193 / DSM 2154 / NCIB 8452 / DL</strain>
    </source>
</reference>
<dbReference type="Pfam" id="PF03787">
    <property type="entry name" value="RAMPs"/>
    <property type="match status" value="1"/>
</dbReference>
<sequence>MAKFNRDQHPSDKSSNSSHDARQSKGNFEYVGAPYNFIDFPRRWVARYDGFEQLPPHDRYGDGLLSGSIDLKWKAETPVFIGHKEEGFFRNHQGFAIPGSSMRGMIRSHIQILGMCNYRDDIENQWFLYRDMASRNQRLKAQYRANLGIVSHNIQSAQQQERGALPDKLKAGYVEKGEDGKYYIFPAQQDKKGVQMYRISERHLRRMKLPPDKVKLMYKKEFWEQDINKLTPQDINKEYYDKHGYRPYYVPVCYTMDAAKGKVGKIVIKDAVSAEGQMEEGYLLSSGYMYAGKSGKLTHYIIRAAEENIPGRAIDKTYVDAYNTDLIRKKYKGNERLDKEYEFYHLPEEAGRRKPIFYVETAGKITYFGFTPYLRIFYDYSVHQGIPQAFRAGDQLDYCKSLFGFSAYPSSNDGELAEPDAVQAYKSRISFEDMQAVGNPCEMDPIPLILAEPKATAYPLYLKQPDAPSTGELATYNEPNFTIRGMKRYWFKEEERLEKNHKKNDRILSYLRPLPKDTYFQGRIRFSNLAQDELGLLLWAIMLEAESKVQIGKGKPYGYGRMKLKREEVILQLEDLAIKYGSRLTFASDYLKPGCPEKYIQAYWKYMQEKYQIDIRQEPHVQSFLMMAKQVLRNEQVRYMEIERQANGEKNNEYKGLHPLSSVKDVVEGKVVRRATVRRSNKSSGSSGITENGGKSKSSRSKTVTGCEISATDNHNELQVKDLPAWKVKLMNMVNTGKND</sequence>
<feature type="compositionally biased region" description="Polar residues" evidence="2">
    <location>
        <begin position="682"/>
        <end position="704"/>
    </location>
</feature>
<dbReference type="GO" id="GO:0051607">
    <property type="term" value="P:defense response to virus"/>
    <property type="evidence" value="ECO:0007669"/>
    <property type="project" value="UniProtKB-KW"/>
</dbReference>
<organism evidence="4 5">
    <name type="scientific">Desulforamulus ruminis (strain ATCC 23193 / DSM 2154 / NCIMB 8452 / DL)</name>
    <name type="common">Desulfotomaculum ruminis</name>
    <dbReference type="NCBI Taxonomy" id="696281"/>
    <lineage>
        <taxon>Bacteria</taxon>
        <taxon>Bacillati</taxon>
        <taxon>Bacillota</taxon>
        <taxon>Clostridia</taxon>
        <taxon>Eubacteriales</taxon>
        <taxon>Peptococcaceae</taxon>
        <taxon>Desulforamulus</taxon>
    </lineage>
</organism>
<dbReference type="InterPro" id="IPR005537">
    <property type="entry name" value="RAMP_III_fam"/>
</dbReference>
<evidence type="ECO:0000259" key="3">
    <source>
        <dbReference type="Pfam" id="PF03787"/>
    </source>
</evidence>
<name>F6DMF9_DESRL</name>